<dbReference type="Proteomes" id="UP000799772">
    <property type="component" value="Unassembled WGS sequence"/>
</dbReference>
<organism evidence="2 3">
    <name type="scientific">Rhizodiscina lignyota</name>
    <dbReference type="NCBI Taxonomy" id="1504668"/>
    <lineage>
        <taxon>Eukaryota</taxon>
        <taxon>Fungi</taxon>
        <taxon>Dikarya</taxon>
        <taxon>Ascomycota</taxon>
        <taxon>Pezizomycotina</taxon>
        <taxon>Dothideomycetes</taxon>
        <taxon>Pleosporomycetidae</taxon>
        <taxon>Aulographales</taxon>
        <taxon>Rhizodiscinaceae</taxon>
        <taxon>Rhizodiscina</taxon>
    </lineage>
</organism>
<proteinExistence type="predicted"/>
<sequence>MAPKTLFDGVEVCMVCGNLKRNNPEPRGPHAPRSESLSEWRASASEGCNSCSILVDGLQKLDKSWCAEDELCDDAHLFYSTNPLNIQLSPTDKNRRLPTRHFRWYQKPRHEKTVESIKALKFSCLRTGGAQECLEHVPKLLETCINDHIHCKGPSEAPLPTRVIAVGDPEHDEDPCLYETNGEIARYITLSHCWGDLQPLTAEKATLEERKRRIPFSALPKTFQDTLLVARKLKVEYVWIDSLCIVQDDGEDWKKEAARMASVYGNAFLSINASSAPNANGGLFYGEHHAGTGPFQIDKDITRELGDIYVRELPYGGEYPGFYHFGDESALPLYNRAWTYQEFLLPRRNLHFGKSELLWTCYTDAWCCYDYGLANRGYWKNSSKVRFMSTLQRWEGDGEPVSPWDSWTEQVQAYNAKKLTREGDRLPAFAGVARKFSEILKCRYIGGIWELNLWRQLSWFPKTSARRPAGNGAPSFSWASVDTEVQFMADNDNRNTKYKDIDLQLLDAGVKLDGPDPFSKTTEGFLTIKAPAIDVEYWRLDRRVKSTFSYLQPDMYRKSQHLISNGKSIWFWYPDDESAFEGKHSSDHIHAMNIGTGCLILESIPDRAGCFERVGILEHWGEEANALLKQMKTKELTIL</sequence>
<evidence type="ECO:0000259" key="1">
    <source>
        <dbReference type="Pfam" id="PF06985"/>
    </source>
</evidence>
<dbReference type="PANTHER" id="PTHR33112">
    <property type="entry name" value="DOMAIN PROTEIN, PUTATIVE-RELATED"/>
    <property type="match status" value="1"/>
</dbReference>
<accession>A0A9P4ISB0</accession>
<dbReference type="PANTHER" id="PTHR33112:SF16">
    <property type="entry name" value="HETEROKARYON INCOMPATIBILITY DOMAIN-CONTAINING PROTEIN"/>
    <property type="match status" value="1"/>
</dbReference>
<dbReference type="EMBL" id="ML978121">
    <property type="protein sequence ID" value="KAF2104944.1"/>
    <property type="molecule type" value="Genomic_DNA"/>
</dbReference>
<dbReference type="Pfam" id="PF06985">
    <property type="entry name" value="HET"/>
    <property type="match status" value="1"/>
</dbReference>
<evidence type="ECO:0000313" key="2">
    <source>
        <dbReference type="EMBL" id="KAF2104944.1"/>
    </source>
</evidence>
<reference evidence="2" key="1">
    <citation type="journal article" date="2020" name="Stud. Mycol.">
        <title>101 Dothideomycetes genomes: a test case for predicting lifestyles and emergence of pathogens.</title>
        <authorList>
            <person name="Haridas S."/>
            <person name="Albert R."/>
            <person name="Binder M."/>
            <person name="Bloem J."/>
            <person name="Labutti K."/>
            <person name="Salamov A."/>
            <person name="Andreopoulos B."/>
            <person name="Baker S."/>
            <person name="Barry K."/>
            <person name="Bills G."/>
            <person name="Bluhm B."/>
            <person name="Cannon C."/>
            <person name="Castanera R."/>
            <person name="Culley D."/>
            <person name="Daum C."/>
            <person name="Ezra D."/>
            <person name="Gonzalez J."/>
            <person name="Henrissat B."/>
            <person name="Kuo A."/>
            <person name="Liang C."/>
            <person name="Lipzen A."/>
            <person name="Lutzoni F."/>
            <person name="Magnuson J."/>
            <person name="Mondo S."/>
            <person name="Nolan M."/>
            <person name="Ohm R."/>
            <person name="Pangilinan J."/>
            <person name="Park H.-J."/>
            <person name="Ramirez L."/>
            <person name="Alfaro M."/>
            <person name="Sun H."/>
            <person name="Tritt A."/>
            <person name="Yoshinaga Y."/>
            <person name="Zwiers L.-H."/>
            <person name="Turgeon B."/>
            <person name="Goodwin S."/>
            <person name="Spatafora J."/>
            <person name="Crous P."/>
            <person name="Grigoriev I."/>
        </authorList>
    </citation>
    <scope>NUCLEOTIDE SEQUENCE</scope>
    <source>
        <strain evidence="2">CBS 133067</strain>
    </source>
</reference>
<feature type="domain" description="Heterokaryon incompatibility" evidence="1">
    <location>
        <begin position="187"/>
        <end position="342"/>
    </location>
</feature>
<evidence type="ECO:0000313" key="3">
    <source>
        <dbReference type="Proteomes" id="UP000799772"/>
    </source>
</evidence>
<dbReference type="OrthoDB" id="5125733at2759"/>
<protein>
    <submittedName>
        <fullName evidence="2">HET-domain-containing protein</fullName>
    </submittedName>
</protein>
<dbReference type="AlphaFoldDB" id="A0A9P4ISB0"/>
<comment type="caution">
    <text evidence="2">The sequence shown here is derived from an EMBL/GenBank/DDBJ whole genome shotgun (WGS) entry which is preliminary data.</text>
</comment>
<gene>
    <name evidence="2" type="ORF">NA57DRAFT_71143</name>
</gene>
<name>A0A9P4ISB0_9PEZI</name>
<dbReference type="InterPro" id="IPR010730">
    <property type="entry name" value="HET"/>
</dbReference>
<keyword evidence="3" id="KW-1185">Reference proteome</keyword>